<dbReference type="VEuPathDB" id="FungiDB:PCH_Pc22g15080"/>
<evidence type="ECO:0000313" key="2">
    <source>
        <dbReference type="Proteomes" id="UP000000724"/>
    </source>
</evidence>
<proteinExistence type="predicted"/>
<dbReference type="OrthoDB" id="10603483at2759"/>
<organism evidence="1 2">
    <name type="scientific">Penicillium rubens (strain ATCC 28089 / DSM 1075 / NRRL 1951 / Wisconsin 54-1255)</name>
    <name type="common">Penicillium chrysogenum</name>
    <dbReference type="NCBI Taxonomy" id="500485"/>
    <lineage>
        <taxon>Eukaryota</taxon>
        <taxon>Fungi</taxon>
        <taxon>Dikarya</taxon>
        <taxon>Ascomycota</taxon>
        <taxon>Pezizomycotina</taxon>
        <taxon>Eurotiomycetes</taxon>
        <taxon>Eurotiomycetidae</taxon>
        <taxon>Eurotiales</taxon>
        <taxon>Aspergillaceae</taxon>
        <taxon>Penicillium</taxon>
        <taxon>Penicillium chrysogenum species complex</taxon>
    </lineage>
</organism>
<evidence type="ECO:0000313" key="1">
    <source>
        <dbReference type="EMBL" id="CAP98796.1"/>
    </source>
</evidence>
<keyword evidence="2" id="KW-1185">Reference proteome</keyword>
<dbReference type="Proteomes" id="UP000000724">
    <property type="component" value="Contig Pc00c22"/>
</dbReference>
<gene>
    <name evidence="1" type="ORF">Pc22g15080</name>
    <name evidence="1" type="ORF">PCH_Pc22g15080</name>
</gene>
<reference evidence="1 2" key="1">
    <citation type="journal article" date="2008" name="Nat. Biotechnol.">
        <title>Genome sequencing and analysis of the filamentous fungus Penicillium chrysogenum.</title>
        <authorList>
            <person name="van den Berg M.A."/>
            <person name="Albang R."/>
            <person name="Albermann K."/>
            <person name="Badger J.H."/>
            <person name="Daran J.-M."/>
            <person name="Driessen A.J.M."/>
            <person name="Garcia-Estrada C."/>
            <person name="Fedorova N.D."/>
            <person name="Harris D.M."/>
            <person name="Heijne W.H.M."/>
            <person name="Joardar V.S."/>
            <person name="Kiel J.A.K.W."/>
            <person name="Kovalchuk A."/>
            <person name="Martin J.F."/>
            <person name="Nierman W.C."/>
            <person name="Nijland J.G."/>
            <person name="Pronk J.T."/>
            <person name="Roubos J.A."/>
            <person name="van der Klei I.J."/>
            <person name="van Peij N.N.M.E."/>
            <person name="Veenhuis M."/>
            <person name="von Doehren H."/>
            <person name="Wagner C."/>
            <person name="Wortman J.R."/>
            <person name="Bovenberg R.A.L."/>
        </authorList>
    </citation>
    <scope>NUCLEOTIDE SEQUENCE [LARGE SCALE GENOMIC DNA]</scope>
    <source>
        <strain evidence="2">ATCC 28089 / DSM 1075 / NRRL 1951 / Wisconsin 54-1255</strain>
    </source>
</reference>
<dbReference type="AlphaFoldDB" id="B6HVM7"/>
<accession>B6HVM7</accession>
<protein>
    <submittedName>
        <fullName evidence="1">Uncharacterized protein</fullName>
    </submittedName>
</protein>
<sequence length="133" mass="14849">MAMEYSCAQILSHDFMQGLARELEFDQGAHRHTADLDNGNVDISVDISTKCREPSAYAVSGGYGETLWSRGLGRGKRKKRRGRKVEVFLYPQEHACLPKHDNSRTFPNLKSCPTYLGRDLGRATQTVSCILSA</sequence>
<dbReference type="HOGENOM" id="CLU_1907368_0_0_1"/>
<name>B6HVM7_PENRW</name>
<dbReference type="EMBL" id="AM920437">
    <property type="protein sequence ID" value="CAP98796.1"/>
    <property type="molecule type" value="Genomic_DNA"/>
</dbReference>